<keyword evidence="1" id="KW-1133">Transmembrane helix</keyword>
<keyword evidence="1" id="KW-0812">Transmembrane</keyword>
<evidence type="ECO:0000313" key="2">
    <source>
        <dbReference type="EMBL" id="QDU57400.1"/>
    </source>
</evidence>
<protein>
    <recommendedName>
        <fullName evidence="4">DUF4234 domain-containing protein</fullName>
    </recommendedName>
</protein>
<sequence length="174" mass="20050">MARDKNRIASTQKLGASVKNRSVIRKSSRGLKRRSVLLMIPLTILTLGIYMNYWVHVNAIAINRRFGCEQVSMKIVWAYWAVTGFTFALVTDLILTKVYEPHLIDSMMQFVDKVHIVFTLIVAFAIRGGLDAMLPIEAPNNQRFKGLWTFLFNVFYLQWKVNRHLESGVFQPAE</sequence>
<keyword evidence="1" id="KW-0472">Membrane</keyword>
<feature type="transmembrane region" description="Helical" evidence="1">
    <location>
        <begin position="75"/>
        <end position="95"/>
    </location>
</feature>
<proteinExistence type="predicted"/>
<accession>A0A518ARP1</accession>
<name>A0A518ARP1_9BACT</name>
<dbReference type="EMBL" id="CP036278">
    <property type="protein sequence ID" value="QDU57400.1"/>
    <property type="molecule type" value="Genomic_DNA"/>
</dbReference>
<keyword evidence="3" id="KW-1185">Reference proteome</keyword>
<evidence type="ECO:0000256" key="1">
    <source>
        <dbReference type="SAM" id="Phobius"/>
    </source>
</evidence>
<dbReference type="Proteomes" id="UP000315750">
    <property type="component" value="Chromosome"/>
</dbReference>
<dbReference type="OrthoDB" id="7060663at2"/>
<feature type="transmembrane region" description="Helical" evidence="1">
    <location>
        <begin position="35"/>
        <end position="55"/>
    </location>
</feature>
<dbReference type="KEGG" id="amuc:Pan181_36160"/>
<organism evidence="2 3">
    <name type="scientific">Aeoliella mucimassa</name>
    <dbReference type="NCBI Taxonomy" id="2527972"/>
    <lineage>
        <taxon>Bacteria</taxon>
        <taxon>Pseudomonadati</taxon>
        <taxon>Planctomycetota</taxon>
        <taxon>Planctomycetia</taxon>
        <taxon>Pirellulales</taxon>
        <taxon>Lacipirellulaceae</taxon>
        <taxon>Aeoliella</taxon>
    </lineage>
</organism>
<dbReference type="AlphaFoldDB" id="A0A518ARP1"/>
<evidence type="ECO:0008006" key="4">
    <source>
        <dbReference type="Google" id="ProtNLM"/>
    </source>
</evidence>
<evidence type="ECO:0000313" key="3">
    <source>
        <dbReference type="Proteomes" id="UP000315750"/>
    </source>
</evidence>
<reference evidence="2 3" key="1">
    <citation type="submission" date="2019-02" db="EMBL/GenBank/DDBJ databases">
        <title>Deep-cultivation of Planctomycetes and their phenomic and genomic characterization uncovers novel biology.</title>
        <authorList>
            <person name="Wiegand S."/>
            <person name="Jogler M."/>
            <person name="Boedeker C."/>
            <person name="Pinto D."/>
            <person name="Vollmers J."/>
            <person name="Rivas-Marin E."/>
            <person name="Kohn T."/>
            <person name="Peeters S.H."/>
            <person name="Heuer A."/>
            <person name="Rast P."/>
            <person name="Oberbeckmann S."/>
            <person name="Bunk B."/>
            <person name="Jeske O."/>
            <person name="Meyerdierks A."/>
            <person name="Storesund J.E."/>
            <person name="Kallscheuer N."/>
            <person name="Luecker S."/>
            <person name="Lage O.M."/>
            <person name="Pohl T."/>
            <person name="Merkel B.J."/>
            <person name="Hornburger P."/>
            <person name="Mueller R.-W."/>
            <person name="Bruemmer F."/>
            <person name="Labrenz M."/>
            <person name="Spormann A.M."/>
            <person name="Op den Camp H."/>
            <person name="Overmann J."/>
            <person name="Amann R."/>
            <person name="Jetten M.S.M."/>
            <person name="Mascher T."/>
            <person name="Medema M.H."/>
            <person name="Devos D.P."/>
            <person name="Kaster A.-K."/>
            <person name="Ovreas L."/>
            <person name="Rohde M."/>
            <person name="Galperin M.Y."/>
            <person name="Jogler C."/>
        </authorList>
    </citation>
    <scope>NUCLEOTIDE SEQUENCE [LARGE SCALE GENOMIC DNA]</scope>
    <source>
        <strain evidence="2 3">Pan181</strain>
    </source>
</reference>
<gene>
    <name evidence="2" type="ORF">Pan181_36160</name>
</gene>